<sequence>GPLSHTVDQLSDLLRAGMACARFDFTTGSRTLEDHLDTLKNLNEARRRTKHMCAVYCHVGGNVFAVSKRTKDTRVAFTAGQTVTLTHGAPTCDGSDVLPMGSNSVEDELDFTTSFSAGDVVNVHPYLWAGESASTAELEVESVSEEVVTCRCRNSAEIPQECEMMSVNFSKGAKNVINACDEGNLKRFAVPNNVDFVSCGAIRSAETLRMLKQLLKQWGLPKTRVIAHVDNLHALRDLKDVVTESEVVLLARGELGAVIEPEKMFAIQKTVLRTCERIGRPCVVTRLMDSMVFAPRPTRAEATDVANIVLDGADGLLLGLETLQGMFPLPCLQTVISIAREADAVYDYESRYRRQMQQVNEKLAAKEALAAAAVQTAYHVEAKLIVVFSHTGETTRLVARYHPHCVVLSLSIPTVRGGTLKWTVEGDQEARQQMLYRGVVPALSAGQPSAIDEEDDSDEEYDTIEDAGQSRTDREAMTTAHELGLIKPGELAVFCQLIGGLSTVKVVDFAGLDGGVATTFSPTASRSSSPSLFASGSPRSGGRAAGNVGNLGGVGTSTDLARLNIVDVAEIMSGDPDLMQRSPPLVVGGGPKRPPRGPAARGSSFRSRGSRSSMSSMASTKEK</sequence>
<feature type="compositionally biased region" description="Low complexity" evidence="15">
    <location>
        <begin position="520"/>
        <end position="548"/>
    </location>
</feature>
<feature type="region of interest" description="Disordered" evidence="15">
    <location>
        <begin position="575"/>
        <end position="623"/>
    </location>
</feature>
<keyword evidence="12" id="KW-0670">Pyruvate</keyword>
<evidence type="ECO:0000259" key="16">
    <source>
        <dbReference type="Pfam" id="PF00224"/>
    </source>
</evidence>
<evidence type="ECO:0000313" key="18">
    <source>
        <dbReference type="EMBL" id="EEH54824.1"/>
    </source>
</evidence>
<evidence type="ECO:0000256" key="9">
    <source>
        <dbReference type="ARBA" id="ARBA00022840"/>
    </source>
</evidence>
<evidence type="ECO:0000259" key="17">
    <source>
        <dbReference type="Pfam" id="PF02887"/>
    </source>
</evidence>
<dbReference type="GO" id="GO:0005524">
    <property type="term" value="F:ATP binding"/>
    <property type="evidence" value="ECO:0007669"/>
    <property type="project" value="UniProtKB-KW"/>
</dbReference>
<evidence type="ECO:0000256" key="5">
    <source>
        <dbReference type="ARBA" id="ARBA00022679"/>
    </source>
</evidence>
<evidence type="ECO:0000256" key="7">
    <source>
        <dbReference type="ARBA" id="ARBA00022741"/>
    </source>
</evidence>
<dbReference type="STRING" id="564608.C1MZ93"/>
<dbReference type="Pfam" id="PF00224">
    <property type="entry name" value="PK"/>
    <property type="match status" value="1"/>
</dbReference>
<evidence type="ECO:0000256" key="12">
    <source>
        <dbReference type="ARBA" id="ARBA00023317"/>
    </source>
</evidence>
<dbReference type="OrthoDB" id="498300at2759"/>
<dbReference type="Gene3D" id="2.40.33.10">
    <property type="entry name" value="PK beta-barrel domain-like"/>
    <property type="match status" value="1"/>
</dbReference>
<reference evidence="18 19" key="1">
    <citation type="journal article" date="2009" name="Science">
        <title>Green evolution and dynamic adaptations revealed by genomes of the marine picoeukaryotes Micromonas.</title>
        <authorList>
            <person name="Worden A.Z."/>
            <person name="Lee J.H."/>
            <person name="Mock T."/>
            <person name="Rouze P."/>
            <person name="Simmons M.P."/>
            <person name="Aerts A.L."/>
            <person name="Allen A.E."/>
            <person name="Cuvelier M.L."/>
            <person name="Derelle E."/>
            <person name="Everett M.V."/>
            <person name="Foulon E."/>
            <person name="Grimwood J."/>
            <person name="Gundlach H."/>
            <person name="Henrissat B."/>
            <person name="Napoli C."/>
            <person name="McDonald S.M."/>
            <person name="Parker M.S."/>
            <person name="Rombauts S."/>
            <person name="Salamov A."/>
            <person name="Von Dassow P."/>
            <person name="Badger J.H."/>
            <person name="Coutinho P.M."/>
            <person name="Demir E."/>
            <person name="Dubchak I."/>
            <person name="Gentemann C."/>
            <person name="Eikrem W."/>
            <person name="Gready J.E."/>
            <person name="John U."/>
            <person name="Lanier W."/>
            <person name="Lindquist E.A."/>
            <person name="Lucas S."/>
            <person name="Mayer K.F."/>
            <person name="Moreau H."/>
            <person name="Not F."/>
            <person name="Otillar R."/>
            <person name="Panaud O."/>
            <person name="Pangilinan J."/>
            <person name="Paulsen I."/>
            <person name="Piegu B."/>
            <person name="Poliakov A."/>
            <person name="Robbens S."/>
            <person name="Schmutz J."/>
            <person name="Toulza E."/>
            <person name="Wyss T."/>
            <person name="Zelensky A."/>
            <person name="Zhou K."/>
            <person name="Armbrust E.V."/>
            <person name="Bhattacharya D."/>
            <person name="Goodenough U.W."/>
            <person name="Van de Peer Y."/>
            <person name="Grigoriev I.V."/>
        </authorList>
    </citation>
    <scope>NUCLEOTIDE SEQUENCE [LARGE SCALE GENOMIC DNA]</scope>
    <source>
        <strain evidence="18 19">CCMP1545</strain>
    </source>
</reference>
<dbReference type="eggNOG" id="KOG2323">
    <property type="taxonomic scope" value="Eukaryota"/>
</dbReference>
<evidence type="ECO:0000256" key="1">
    <source>
        <dbReference type="ARBA" id="ARBA00001958"/>
    </source>
</evidence>
<dbReference type="InterPro" id="IPR015793">
    <property type="entry name" value="Pyrv_Knase_brl"/>
</dbReference>
<comment type="pathway">
    <text evidence="2 14">Carbohydrate degradation; glycolysis; pyruvate from D-glyceraldehyde 3-phosphate: step 5/5.</text>
</comment>
<dbReference type="GO" id="GO:0004743">
    <property type="term" value="F:pyruvate kinase activity"/>
    <property type="evidence" value="ECO:0007669"/>
    <property type="project" value="UniProtKB-EC"/>
</dbReference>
<dbReference type="KEGG" id="mpp:MICPUCDRAFT_19564"/>
<keyword evidence="10 14" id="KW-0460">Magnesium</keyword>
<dbReference type="EMBL" id="GG663743">
    <property type="protein sequence ID" value="EEH54824.1"/>
    <property type="molecule type" value="Genomic_DNA"/>
</dbReference>
<dbReference type="PRINTS" id="PR01050">
    <property type="entry name" value="PYRUVTKNASE"/>
</dbReference>
<comment type="catalytic activity">
    <reaction evidence="13 14">
        <text>pyruvate + ATP = phosphoenolpyruvate + ADP + H(+)</text>
        <dbReference type="Rhea" id="RHEA:18157"/>
        <dbReference type="ChEBI" id="CHEBI:15361"/>
        <dbReference type="ChEBI" id="CHEBI:15378"/>
        <dbReference type="ChEBI" id="CHEBI:30616"/>
        <dbReference type="ChEBI" id="CHEBI:58702"/>
        <dbReference type="ChEBI" id="CHEBI:456216"/>
        <dbReference type="EC" id="2.7.1.40"/>
    </reaction>
</comment>
<feature type="region of interest" description="Disordered" evidence="15">
    <location>
        <begin position="520"/>
        <end position="551"/>
    </location>
</feature>
<dbReference type="Proteomes" id="UP000001876">
    <property type="component" value="Unassembled WGS sequence"/>
</dbReference>
<organism evidence="19">
    <name type="scientific">Micromonas pusilla (strain CCMP1545)</name>
    <name type="common">Picoplanktonic green alga</name>
    <dbReference type="NCBI Taxonomy" id="564608"/>
    <lineage>
        <taxon>Eukaryota</taxon>
        <taxon>Viridiplantae</taxon>
        <taxon>Chlorophyta</taxon>
        <taxon>Mamiellophyceae</taxon>
        <taxon>Mamiellales</taxon>
        <taxon>Mamiellaceae</taxon>
        <taxon>Micromonas</taxon>
    </lineage>
</organism>
<dbReference type="RefSeq" id="XP_003061174.1">
    <property type="nucleotide sequence ID" value="XM_003061128.1"/>
</dbReference>
<keyword evidence="5 14" id="KW-0808">Transferase</keyword>
<evidence type="ECO:0000256" key="8">
    <source>
        <dbReference type="ARBA" id="ARBA00022777"/>
    </source>
</evidence>
<dbReference type="GeneID" id="9686358"/>
<feature type="compositionally biased region" description="Low complexity" evidence="15">
    <location>
        <begin position="598"/>
        <end position="623"/>
    </location>
</feature>
<dbReference type="SUPFAM" id="SSF51621">
    <property type="entry name" value="Phosphoenolpyruvate/pyruvate domain"/>
    <property type="match status" value="1"/>
</dbReference>
<evidence type="ECO:0000256" key="13">
    <source>
        <dbReference type="ARBA" id="ARBA00048152"/>
    </source>
</evidence>
<name>C1MZ93_MICPC</name>
<dbReference type="OMA" id="GMAKEAN"/>
<evidence type="ECO:0000256" key="3">
    <source>
        <dbReference type="ARBA" id="ARBA00008663"/>
    </source>
</evidence>
<keyword evidence="7" id="KW-0547">Nucleotide-binding</keyword>
<comment type="similarity">
    <text evidence="3 14">Belongs to the pyruvate kinase family.</text>
</comment>
<evidence type="ECO:0000256" key="10">
    <source>
        <dbReference type="ARBA" id="ARBA00022842"/>
    </source>
</evidence>
<dbReference type="SUPFAM" id="SSF52935">
    <property type="entry name" value="PK C-terminal domain-like"/>
    <property type="match status" value="1"/>
</dbReference>
<dbReference type="InterPro" id="IPR015795">
    <property type="entry name" value="Pyrv_Knase_C"/>
</dbReference>
<dbReference type="InterPro" id="IPR015813">
    <property type="entry name" value="Pyrv/PenolPyrv_kinase-like_dom"/>
</dbReference>
<dbReference type="InterPro" id="IPR036918">
    <property type="entry name" value="Pyrv_Knase_C_sf"/>
</dbReference>
<dbReference type="InterPro" id="IPR040442">
    <property type="entry name" value="Pyrv_kinase-like_dom_sf"/>
</dbReference>
<dbReference type="EC" id="2.7.1.40" evidence="4 14"/>
<evidence type="ECO:0000313" key="19">
    <source>
        <dbReference type="Proteomes" id="UP000001876"/>
    </source>
</evidence>
<dbReference type="GO" id="GO:0030955">
    <property type="term" value="F:potassium ion binding"/>
    <property type="evidence" value="ECO:0007669"/>
    <property type="project" value="InterPro"/>
</dbReference>
<dbReference type="InterPro" id="IPR015806">
    <property type="entry name" value="Pyrv_Knase_insert_dom_sf"/>
</dbReference>
<dbReference type="GO" id="GO:0016301">
    <property type="term" value="F:kinase activity"/>
    <property type="evidence" value="ECO:0007669"/>
    <property type="project" value="UniProtKB-KW"/>
</dbReference>
<evidence type="ECO:0000256" key="15">
    <source>
        <dbReference type="SAM" id="MobiDB-lite"/>
    </source>
</evidence>
<feature type="domain" description="Pyruvate kinase barrel" evidence="16">
    <location>
        <begin position="1"/>
        <end position="329"/>
    </location>
</feature>
<feature type="non-terminal residue" evidence="18">
    <location>
        <position position="1"/>
    </location>
</feature>
<keyword evidence="9" id="KW-0067">ATP-binding</keyword>
<evidence type="ECO:0000256" key="11">
    <source>
        <dbReference type="ARBA" id="ARBA00023152"/>
    </source>
</evidence>
<feature type="domain" description="Pyruvate kinase C-terminal" evidence="17">
    <location>
        <begin position="367"/>
        <end position="496"/>
    </location>
</feature>
<evidence type="ECO:0000256" key="2">
    <source>
        <dbReference type="ARBA" id="ARBA00004997"/>
    </source>
</evidence>
<keyword evidence="19" id="KW-1185">Reference proteome</keyword>
<dbReference type="PANTHER" id="PTHR11817">
    <property type="entry name" value="PYRUVATE KINASE"/>
    <property type="match status" value="1"/>
</dbReference>
<evidence type="ECO:0000256" key="6">
    <source>
        <dbReference type="ARBA" id="ARBA00022723"/>
    </source>
</evidence>
<keyword evidence="6" id="KW-0479">Metal-binding</keyword>
<protein>
    <recommendedName>
        <fullName evidence="4 14">Pyruvate kinase</fullName>
        <ecNumber evidence="4 14">2.7.1.40</ecNumber>
    </recommendedName>
</protein>
<dbReference type="Pfam" id="PF02887">
    <property type="entry name" value="PK_C"/>
    <property type="match status" value="1"/>
</dbReference>
<keyword evidence="8 14" id="KW-0418">Kinase</keyword>
<evidence type="ECO:0000256" key="4">
    <source>
        <dbReference type="ARBA" id="ARBA00012142"/>
    </source>
</evidence>
<dbReference type="InterPro" id="IPR001697">
    <property type="entry name" value="Pyr_Knase"/>
</dbReference>
<dbReference type="Gene3D" id="3.20.20.60">
    <property type="entry name" value="Phosphoenolpyruvate-binding domains"/>
    <property type="match status" value="1"/>
</dbReference>
<dbReference type="Gene3D" id="3.40.1380.20">
    <property type="entry name" value="Pyruvate kinase, C-terminal domain"/>
    <property type="match status" value="1"/>
</dbReference>
<keyword evidence="11 14" id="KW-0324">Glycolysis</keyword>
<evidence type="ECO:0000256" key="14">
    <source>
        <dbReference type="RuleBase" id="RU000504"/>
    </source>
</evidence>
<dbReference type="GO" id="GO:0000287">
    <property type="term" value="F:magnesium ion binding"/>
    <property type="evidence" value="ECO:0007669"/>
    <property type="project" value="InterPro"/>
</dbReference>
<gene>
    <name evidence="18" type="ORF">MICPUCDRAFT_19564</name>
</gene>
<proteinExistence type="inferred from homology"/>
<accession>C1MZ93</accession>
<comment type="cofactor">
    <cofactor evidence="1">
        <name>K(+)</name>
        <dbReference type="ChEBI" id="CHEBI:29103"/>
    </cofactor>
</comment>
<dbReference type="UniPathway" id="UPA00109">
    <property type="reaction ID" value="UER00188"/>
</dbReference>
<dbReference type="AlphaFoldDB" id="C1MZ93"/>